<dbReference type="InParanoid" id="S8EHQ6"/>
<dbReference type="InterPro" id="IPR007269">
    <property type="entry name" value="ICMT_MeTrfase"/>
</dbReference>
<accession>S8EHQ6</accession>
<dbReference type="GO" id="GO:0032259">
    <property type="term" value="P:methylation"/>
    <property type="evidence" value="ECO:0007669"/>
    <property type="project" value="UniProtKB-KW"/>
</dbReference>
<dbReference type="Proteomes" id="UP000015241">
    <property type="component" value="Unassembled WGS sequence"/>
</dbReference>
<dbReference type="STRING" id="743788.S8EHQ6"/>
<keyword evidence="9 10" id="KW-0472">Membrane</keyword>
<dbReference type="PANTHER" id="PTHR12714">
    <property type="entry name" value="PROTEIN-S ISOPRENYLCYSTEINE O-METHYLTRANSFERASE"/>
    <property type="match status" value="1"/>
</dbReference>
<dbReference type="PROSITE" id="PS51564">
    <property type="entry name" value="SAM_ICMT"/>
    <property type="match status" value="1"/>
</dbReference>
<comment type="catalytic activity">
    <reaction evidence="10">
        <text>[protein]-C-terminal S-[(2E,6E)-farnesyl]-L-cysteine + S-adenosyl-L-methionine = [protein]-C-terminal S-[(2E,6E)-farnesyl]-L-cysteine methyl ester + S-adenosyl-L-homocysteine</text>
        <dbReference type="Rhea" id="RHEA:21672"/>
        <dbReference type="Rhea" id="RHEA-COMP:12125"/>
        <dbReference type="Rhea" id="RHEA-COMP:12126"/>
        <dbReference type="ChEBI" id="CHEBI:57856"/>
        <dbReference type="ChEBI" id="CHEBI:59789"/>
        <dbReference type="ChEBI" id="CHEBI:90510"/>
        <dbReference type="ChEBI" id="CHEBI:90511"/>
        <dbReference type="EC" id="2.1.1.100"/>
    </reaction>
</comment>
<dbReference type="FunCoup" id="S8EHQ6">
    <property type="interactions" value="257"/>
</dbReference>
<dbReference type="Pfam" id="PF04140">
    <property type="entry name" value="ICMT"/>
    <property type="match status" value="1"/>
</dbReference>
<dbReference type="InterPro" id="IPR025770">
    <property type="entry name" value="PPMT_MeTrfase"/>
</dbReference>
<evidence type="ECO:0000256" key="9">
    <source>
        <dbReference type="ARBA" id="ARBA00023136"/>
    </source>
</evidence>
<dbReference type="OrthoDB" id="422086at2759"/>
<organism evidence="11 12">
    <name type="scientific">Fomitopsis schrenkii</name>
    <name type="common">Brown rot fungus</name>
    <dbReference type="NCBI Taxonomy" id="2126942"/>
    <lineage>
        <taxon>Eukaryota</taxon>
        <taxon>Fungi</taxon>
        <taxon>Dikarya</taxon>
        <taxon>Basidiomycota</taxon>
        <taxon>Agaricomycotina</taxon>
        <taxon>Agaricomycetes</taxon>
        <taxon>Polyporales</taxon>
        <taxon>Fomitopsis</taxon>
    </lineage>
</organism>
<evidence type="ECO:0000256" key="2">
    <source>
        <dbReference type="ARBA" id="ARBA00009140"/>
    </source>
</evidence>
<dbReference type="Gene3D" id="1.20.120.1630">
    <property type="match status" value="1"/>
</dbReference>
<evidence type="ECO:0000256" key="3">
    <source>
        <dbReference type="ARBA" id="ARBA00012151"/>
    </source>
</evidence>
<keyword evidence="5" id="KW-0808">Transferase</keyword>
<comment type="subcellular location">
    <subcellularLocation>
        <location evidence="10">Endoplasmic reticulum membrane</location>
        <topology evidence="10">Multi-pass membrane protein</topology>
    </subcellularLocation>
    <subcellularLocation>
        <location evidence="1">Membrane</location>
        <topology evidence="1">Multi-pass membrane protein</topology>
    </subcellularLocation>
</comment>
<keyword evidence="10" id="KW-0256">Endoplasmic reticulum</keyword>
<keyword evidence="8 10" id="KW-1133">Transmembrane helix</keyword>
<sequence length="267" mass="30044">MSSAAGEVDGFEERLRQRTAKATQAHALDTVPTNPGLHPRGRIPNTPLAASTISFLLGISFTLGIITFASGGIDRFWWSTYQLGFYLAAWAAFHWGEFAVTAGWNRDKCSIDSFLLENGMEYHIAHSVAVVEYLLTLYFNPSLKSNTYVSQAGIAVTIVGQILRSSAMIHAAQSFSHVIAMRKVDNHVLVTDGVYRFFRHPSYAGFFYWALGTQLVLQNPISLLGFLAVLWRFFSQRIPEEGYLIRFFGDDYVQYRKRVGTRIPFIP</sequence>
<dbReference type="EMBL" id="KE504129">
    <property type="protein sequence ID" value="EPT03728.1"/>
    <property type="molecule type" value="Genomic_DNA"/>
</dbReference>
<evidence type="ECO:0000256" key="7">
    <source>
        <dbReference type="ARBA" id="ARBA00022692"/>
    </source>
</evidence>
<feature type="transmembrane region" description="Helical" evidence="10">
    <location>
        <begin position="83"/>
        <end position="104"/>
    </location>
</feature>
<comment type="similarity">
    <text evidence="2 10">Belongs to the class VI-like SAM-binding methyltransferase superfamily. Isoprenylcysteine carboxyl methyltransferase family.</text>
</comment>
<evidence type="ECO:0000313" key="11">
    <source>
        <dbReference type="EMBL" id="EPT03728.1"/>
    </source>
</evidence>
<dbReference type="eggNOG" id="KOG2628">
    <property type="taxonomic scope" value="Eukaryota"/>
</dbReference>
<keyword evidence="7 10" id="KW-0812">Transmembrane</keyword>
<evidence type="ECO:0000256" key="1">
    <source>
        <dbReference type="ARBA" id="ARBA00004141"/>
    </source>
</evidence>
<dbReference type="HOGENOM" id="CLU_065200_0_2_1"/>
<feature type="transmembrane region" description="Helical" evidence="10">
    <location>
        <begin position="48"/>
        <end position="71"/>
    </location>
</feature>
<keyword evidence="12" id="KW-1185">Reference proteome</keyword>
<evidence type="ECO:0000256" key="10">
    <source>
        <dbReference type="RuleBase" id="RU362022"/>
    </source>
</evidence>
<keyword evidence="4 10" id="KW-0489">Methyltransferase</keyword>
<feature type="transmembrane region" description="Helical" evidence="10">
    <location>
        <begin position="206"/>
        <end position="231"/>
    </location>
</feature>
<evidence type="ECO:0000313" key="12">
    <source>
        <dbReference type="Proteomes" id="UP000015241"/>
    </source>
</evidence>
<dbReference type="GO" id="GO:0005789">
    <property type="term" value="C:endoplasmic reticulum membrane"/>
    <property type="evidence" value="ECO:0007669"/>
    <property type="project" value="UniProtKB-SubCell"/>
</dbReference>
<dbReference type="GO" id="GO:0004671">
    <property type="term" value="F:protein C-terminal S-isoprenylcysteine carboxyl O-methyltransferase activity"/>
    <property type="evidence" value="ECO:0007669"/>
    <property type="project" value="UniProtKB-EC"/>
</dbReference>
<gene>
    <name evidence="11" type="ORF">FOMPIDRAFT_1028579</name>
</gene>
<evidence type="ECO:0000256" key="5">
    <source>
        <dbReference type="ARBA" id="ARBA00022679"/>
    </source>
</evidence>
<evidence type="ECO:0000256" key="4">
    <source>
        <dbReference type="ARBA" id="ARBA00022603"/>
    </source>
</evidence>
<keyword evidence="6 10" id="KW-0949">S-adenosyl-L-methionine</keyword>
<dbReference type="AlphaFoldDB" id="S8EHQ6"/>
<name>S8EHQ6_FOMSC</name>
<evidence type="ECO:0000256" key="6">
    <source>
        <dbReference type="ARBA" id="ARBA00022691"/>
    </source>
</evidence>
<protein>
    <recommendedName>
        <fullName evidence="3 10">Protein-S-isoprenylcysteine O-methyltransferase</fullName>
        <ecNumber evidence="3 10">2.1.1.100</ecNumber>
    </recommendedName>
</protein>
<dbReference type="EC" id="2.1.1.100" evidence="3 10"/>
<evidence type="ECO:0000256" key="8">
    <source>
        <dbReference type="ARBA" id="ARBA00022989"/>
    </source>
</evidence>
<proteinExistence type="inferred from homology"/>
<comment type="caution">
    <text evidence="10">Lacks conserved residue(s) required for the propagation of feature annotation.</text>
</comment>
<dbReference type="PANTHER" id="PTHR12714:SF9">
    <property type="entry name" value="PROTEIN-S-ISOPRENYLCYSTEINE O-METHYLTRANSFERASE"/>
    <property type="match status" value="1"/>
</dbReference>
<reference evidence="11 12" key="1">
    <citation type="journal article" date="2012" name="Science">
        <title>The Paleozoic origin of enzymatic lignin decomposition reconstructed from 31 fungal genomes.</title>
        <authorList>
            <person name="Floudas D."/>
            <person name="Binder M."/>
            <person name="Riley R."/>
            <person name="Barry K."/>
            <person name="Blanchette R.A."/>
            <person name="Henrissat B."/>
            <person name="Martinez A.T."/>
            <person name="Otillar R."/>
            <person name="Spatafora J.W."/>
            <person name="Yadav J.S."/>
            <person name="Aerts A."/>
            <person name="Benoit I."/>
            <person name="Boyd A."/>
            <person name="Carlson A."/>
            <person name="Copeland A."/>
            <person name="Coutinho P.M."/>
            <person name="de Vries R.P."/>
            <person name="Ferreira P."/>
            <person name="Findley K."/>
            <person name="Foster B."/>
            <person name="Gaskell J."/>
            <person name="Glotzer D."/>
            <person name="Gorecki P."/>
            <person name="Heitman J."/>
            <person name="Hesse C."/>
            <person name="Hori C."/>
            <person name="Igarashi K."/>
            <person name="Jurgens J.A."/>
            <person name="Kallen N."/>
            <person name="Kersten P."/>
            <person name="Kohler A."/>
            <person name="Kuees U."/>
            <person name="Kumar T.K.A."/>
            <person name="Kuo A."/>
            <person name="LaButti K."/>
            <person name="Larrondo L.F."/>
            <person name="Lindquist E."/>
            <person name="Ling A."/>
            <person name="Lombard V."/>
            <person name="Lucas S."/>
            <person name="Lundell T."/>
            <person name="Martin R."/>
            <person name="McLaughlin D.J."/>
            <person name="Morgenstern I."/>
            <person name="Morin E."/>
            <person name="Murat C."/>
            <person name="Nagy L.G."/>
            <person name="Nolan M."/>
            <person name="Ohm R.A."/>
            <person name="Patyshakuliyeva A."/>
            <person name="Rokas A."/>
            <person name="Ruiz-Duenas F.J."/>
            <person name="Sabat G."/>
            <person name="Salamov A."/>
            <person name="Samejima M."/>
            <person name="Schmutz J."/>
            <person name="Slot J.C."/>
            <person name="St John F."/>
            <person name="Stenlid J."/>
            <person name="Sun H."/>
            <person name="Sun S."/>
            <person name="Syed K."/>
            <person name="Tsang A."/>
            <person name="Wiebenga A."/>
            <person name="Young D."/>
            <person name="Pisabarro A."/>
            <person name="Eastwood D.C."/>
            <person name="Martin F."/>
            <person name="Cullen D."/>
            <person name="Grigoriev I.V."/>
            <person name="Hibbett D.S."/>
        </authorList>
    </citation>
    <scope>NUCLEOTIDE SEQUENCE</scope>
    <source>
        <strain evidence="12">FP-58527</strain>
    </source>
</reference>